<reference evidence="2 3" key="1">
    <citation type="submission" date="2024-07" db="EMBL/GenBank/DDBJ databases">
        <authorList>
            <person name="Lee S."/>
            <person name="Kang M."/>
        </authorList>
    </citation>
    <scope>NUCLEOTIDE SEQUENCE [LARGE SCALE GENOMIC DNA]</scope>
    <source>
        <strain evidence="2 3">DS6</strain>
    </source>
</reference>
<dbReference type="InterPro" id="IPR014748">
    <property type="entry name" value="Enoyl-CoA_hydra_C"/>
</dbReference>
<dbReference type="EMBL" id="JBFPJR010000022">
    <property type="protein sequence ID" value="MEX0428523.1"/>
    <property type="molecule type" value="Genomic_DNA"/>
</dbReference>
<sequence length="268" mass="28329">MAYDFPESLTLTRQGHIAVLTLSRVAKRNALDGPTVHALGRFFEEPPEWARAAVIAADGDHFSAGLDLSELVERDAMGGVLHSRGWHRMFTAIEYGTLPVVSALKGAVVGAGLELAATTHIRVAERSTFFALPEGQRGIFVGGGAAVRVARLIGVSRMTDLMLTGRVLSAEEGERLGLAHYLVEDGEGLAKAVALAERIAENSPVSNYAVLHALPRIAEADPETGLMMESLMAGVAQSSAEAKERLAAFLDGRAAKVRPPVVAGGEGR</sequence>
<keyword evidence="3" id="KW-1185">Reference proteome</keyword>
<dbReference type="Proteomes" id="UP001556631">
    <property type="component" value="Unassembled WGS sequence"/>
</dbReference>
<comment type="caution">
    <text evidence="2">The sequence shown here is derived from an EMBL/GenBank/DDBJ whole genome shotgun (WGS) entry which is preliminary data.</text>
</comment>
<evidence type="ECO:0000313" key="3">
    <source>
        <dbReference type="Proteomes" id="UP001556631"/>
    </source>
</evidence>
<proteinExistence type="inferred from homology"/>
<accession>A0ABV3T2U5</accession>
<name>A0ABV3T2U5_9ACTN</name>
<dbReference type="PANTHER" id="PTHR43802:SF1">
    <property type="entry name" value="IP11341P-RELATED"/>
    <property type="match status" value="1"/>
</dbReference>
<evidence type="ECO:0000313" key="2">
    <source>
        <dbReference type="EMBL" id="MEX0428523.1"/>
    </source>
</evidence>
<dbReference type="RefSeq" id="WP_367994494.1">
    <property type="nucleotide sequence ID" value="NZ_JBFPJR010000022.1"/>
</dbReference>
<dbReference type="InterPro" id="IPR029045">
    <property type="entry name" value="ClpP/crotonase-like_dom_sf"/>
</dbReference>
<evidence type="ECO:0000256" key="1">
    <source>
        <dbReference type="ARBA" id="ARBA00005254"/>
    </source>
</evidence>
<dbReference type="SUPFAM" id="SSF52096">
    <property type="entry name" value="ClpP/crotonase"/>
    <property type="match status" value="1"/>
</dbReference>
<comment type="similarity">
    <text evidence="1">Belongs to the enoyl-CoA hydratase/isomerase family.</text>
</comment>
<protein>
    <submittedName>
        <fullName evidence="2">Crotonase/enoyl-CoA hydratase family protein</fullName>
    </submittedName>
</protein>
<dbReference type="Gene3D" id="1.10.12.10">
    <property type="entry name" value="Lyase 2-enoyl-coa Hydratase, Chain A, domain 2"/>
    <property type="match status" value="1"/>
</dbReference>
<gene>
    <name evidence="2" type="ORF">AB3X52_12905</name>
</gene>
<dbReference type="InterPro" id="IPR001753">
    <property type="entry name" value="Enoyl-CoA_hydra/iso"/>
</dbReference>
<dbReference type="PANTHER" id="PTHR43802">
    <property type="entry name" value="ENOYL-COA HYDRATASE"/>
    <property type="match status" value="1"/>
</dbReference>
<dbReference type="Pfam" id="PF00378">
    <property type="entry name" value="ECH_1"/>
    <property type="match status" value="1"/>
</dbReference>
<dbReference type="CDD" id="cd06558">
    <property type="entry name" value="crotonase-like"/>
    <property type="match status" value="1"/>
</dbReference>
<dbReference type="Gene3D" id="3.90.226.10">
    <property type="entry name" value="2-enoyl-CoA Hydratase, Chain A, domain 1"/>
    <property type="match status" value="1"/>
</dbReference>
<organism evidence="2 3">
    <name type="scientific">Nocardioides eburneus</name>
    <dbReference type="NCBI Taxonomy" id="3231482"/>
    <lineage>
        <taxon>Bacteria</taxon>
        <taxon>Bacillati</taxon>
        <taxon>Actinomycetota</taxon>
        <taxon>Actinomycetes</taxon>
        <taxon>Propionibacteriales</taxon>
        <taxon>Nocardioidaceae</taxon>
        <taxon>Nocardioides</taxon>
    </lineage>
</organism>
<dbReference type="NCBIfam" id="NF006013">
    <property type="entry name" value="PRK08150.1"/>
    <property type="match status" value="1"/>
</dbReference>